<dbReference type="PANTHER" id="PTHR43283">
    <property type="entry name" value="BETA-LACTAMASE-RELATED"/>
    <property type="match status" value="1"/>
</dbReference>
<dbReference type="AlphaFoldDB" id="A0A7H0H4Y3"/>
<proteinExistence type="predicted"/>
<dbReference type="Proteomes" id="UP000516117">
    <property type="component" value="Chromosome"/>
</dbReference>
<dbReference type="RefSeq" id="WP_187720728.1">
    <property type="nucleotide sequence ID" value="NZ_BAABBL010000005.1"/>
</dbReference>
<gene>
    <name evidence="2" type="ORF">H9L22_15745</name>
</gene>
<name>A0A7H0H4Y3_9ACTN</name>
<dbReference type="Gene3D" id="3.40.710.10">
    <property type="entry name" value="DD-peptidase/beta-lactamase superfamily"/>
    <property type="match status" value="1"/>
</dbReference>
<dbReference type="Pfam" id="PF00144">
    <property type="entry name" value="Beta-lactamase"/>
    <property type="match status" value="1"/>
</dbReference>
<evidence type="ECO:0000313" key="2">
    <source>
        <dbReference type="EMBL" id="QNP55599.1"/>
    </source>
</evidence>
<dbReference type="InterPro" id="IPR001466">
    <property type="entry name" value="Beta-lactam-related"/>
</dbReference>
<dbReference type="KEGG" id="tdf:H9L22_15745"/>
<keyword evidence="3" id="KW-1185">Reference proteome</keyword>
<dbReference type="InterPro" id="IPR012338">
    <property type="entry name" value="Beta-lactam/transpept-like"/>
</dbReference>
<sequence>MGADFGPVLDWVQQRTAAGMFPTAVVGIATSSGTVELGAFGTTGGRAVRSDDRFRLFSITKPLVGLLVGRAMERGLLSLDTPLRRALPDFGRDRDDEVRLGHLVSHRSGVIEPPLDAAGPLRPYLLAPGRAFTAGAVMAYSSLAFDGITALLDDAVGRGWEEQLADLSAAVGADFTFDEAADPVPLVPLPGFDAARFAALRHPGAGAIARAEDLLALGSSLLAGDGRAVRPATLEMMRRPLTQGVPRLDRLAPWDGHEYGVTFNLRYWRQGLIDPQVFGHSGWAGTEFWIHPELDLCWTLLTNTPDRPGFELDALDNLIVSCAS</sequence>
<protein>
    <submittedName>
        <fullName evidence="2">Beta-lactamase family protein</fullName>
    </submittedName>
</protein>
<organism evidence="2 3">
    <name type="scientific">Tessaracoccus defluvii</name>
    <dbReference type="NCBI Taxonomy" id="1285901"/>
    <lineage>
        <taxon>Bacteria</taxon>
        <taxon>Bacillati</taxon>
        <taxon>Actinomycetota</taxon>
        <taxon>Actinomycetes</taxon>
        <taxon>Propionibacteriales</taxon>
        <taxon>Propionibacteriaceae</taxon>
        <taxon>Tessaracoccus</taxon>
    </lineage>
</organism>
<dbReference type="EMBL" id="CP060789">
    <property type="protein sequence ID" value="QNP55599.1"/>
    <property type="molecule type" value="Genomic_DNA"/>
</dbReference>
<evidence type="ECO:0000259" key="1">
    <source>
        <dbReference type="Pfam" id="PF00144"/>
    </source>
</evidence>
<dbReference type="InterPro" id="IPR050789">
    <property type="entry name" value="Diverse_Enzym_Activities"/>
</dbReference>
<evidence type="ECO:0000313" key="3">
    <source>
        <dbReference type="Proteomes" id="UP000516117"/>
    </source>
</evidence>
<feature type="domain" description="Beta-lactamase-related" evidence="1">
    <location>
        <begin position="11"/>
        <end position="311"/>
    </location>
</feature>
<accession>A0A7H0H4Y3</accession>
<reference evidence="2 3" key="1">
    <citation type="submission" date="2020-08" db="EMBL/GenBank/DDBJ databases">
        <title>Genome sequence of Tessaracoccus defluvii JCM 17540T.</title>
        <authorList>
            <person name="Hyun D.-W."/>
            <person name="Bae J.-W."/>
        </authorList>
    </citation>
    <scope>NUCLEOTIDE SEQUENCE [LARGE SCALE GENOMIC DNA]</scope>
    <source>
        <strain evidence="2 3">JCM 17540</strain>
    </source>
</reference>
<dbReference type="SUPFAM" id="SSF56601">
    <property type="entry name" value="beta-lactamase/transpeptidase-like"/>
    <property type="match status" value="1"/>
</dbReference>